<keyword evidence="1 6" id="KW-0436">Ligase</keyword>
<dbReference type="RefSeq" id="WP_145849100.1">
    <property type="nucleotide sequence ID" value="NZ_CP042239.1"/>
</dbReference>
<keyword evidence="4 6" id="KW-0067">ATP-binding</keyword>
<dbReference type="HAMAP" id="MF_01161">
    <property type="entry name" value="tRNA_Ile_lys_synt"/>
    <property type="match status" value="1"/>
</dbReference>
<evidence type="ECO:0000256" key="1">
    <source>
        <dbReference type="ARBA" id="ARBA00022598"/>
    </source>
</evidence>
<comment type="domain">
    <text evidence="6">The N-terminal region contains the highly conserved SGGXDS motif, predicted to be a P-loop motif involved in ATP binding.</text>
</comment>
<feature type="domain" description="tRNA(Ile)-lysidine/2-thiocytidine synthase N-terminal" evidence="7">
    <location>
        <begin position="47"/>
        <end position="221"/>
    </location>
</feature>
<accession>A0A518RJJ9</accession>
<dbReference type="AlphaFoldDB" id="A0A518RJJ9"/>
<dbReference type="Pfam" id="PF01171">
    <property type="entry name" value="ATP_bind_3"/>
    <property type="match status" value="1"/>
</dbReference>
<keyword evidence="2 6" id="KW-0819">tRNA processing</keyword>
<keyword evidence="3 6" id="KW-0547">Nucleotide-binding</keyword>
<dbReference type="GO" id="GO:0006400">
    <property type="term" value="P:tRNA modification"/>
    <property type="evidence" value="ECO:0007669"/>
    <property type="project" value="UniProtKB-UniRule"/>
</dbReference>
<evidence type="ECO:0000313" key="9">
    <source>
        <dbReference type="Proteomes" id="UP000318055"/>
    </source>
</evidence>
<dbReference type="EMBL" id="CP042239">
    <property type="protein sequence ID" value="QDX27625.1"/>
    <property type="molecule type" value="Genomic_DNA"/>
</dbReference>
<dbReference type="EC" id="6.3.4.19" evidence="6"/>
<evidence type="ECO:0000256" key="5">
    <source>
        <dbReference type="ARBA" id="ARBA00048539"/>
    </source>
</evidence>
<dbReference type="OrthoDB" id="9807403at2"/>
<keyword evidence="9" id="KW-1185">Reference proteome</keyword>
<dbReference type="KEGG" id="ssua:FPZ54_17500"/>
<dbReference type="InterPro" id="IPR012795">
    <property type="entry name" value="tRNA_Ile_lys_synt_N"/>
</dbReference>
<dbReference type="PANTHER" id="PTHR43033:SF5">
    <property type="entry name" value="TRNA(ILE)-LYSIDINE SYNTHETASE"/>
    <property type="match status" value="1"/>
</dbReference>
<dbReference type="SUPFAM" id="SSF52402">
    <property type="entry name" value="Adenine nucleotide alpha hydrolases-like"/>
    <property type="match status" value="1"/>
</dbReference>
<gene>
    <name evidence="6 8" type="primary">tilS</name>
    <name evidence="8" type="ORF">FPZ54_17500</name>
</gene>
<name>A0A518RJJ9_9SPHN</name>
<dbReference type="CDD" id="cd01992">
    <property type="entry name" value="TilS_N"/>
    <property type="match status" value="1"/>
</dbReference>
<dbReference type="InterPro" id="IPR014729">
    <property type="entry name" value="Rossmann-like_a/b/a_fold"/>
</dbReference>
<dbReference type="Gene3D" id="3.40.50.620">
    <property type="entry name" value="HUPs"/>
    <property type="match status" value="1"/>
</dbReference>
<sequence length="343" mass="36537">MSPPAVPPASANKLNPPDPEWLERFAADFDGLCVSAFGGALADDARIALAVSGGADSMAMLLLAAAALPGRVVAATVDHGLRPEAAQEAAMVARVCALIGVPHATLSLAAPISGSNIQSQARAARYDALFAWMQQIDAAVLLTAHHADDQAETLLMRLNRAAGVAGLSGIRPVRFDSFPVLRPLLGWRREWLRMLTAASGAPWTEDPSNADPDHDRTRFRALLAGQKLLDPAALAQSAAHIAETNAALDAVVAQFWADRWSETGPQLRIGDLPREVQRRLVRRAIAETRDRHGIATPPFSSASNIESLLDALERGSGATQGGVMAVAESEFWTFRPAPPRRSH</sequence>
<evidence type="ECO:0000256" key="4">
    <source>
        <dbReference type="ARBA" id="ARBA00022840"/>
    </source>
</evidence>
<evidence type="ECO:0000256" key="6">
    <source>
        <dbReference type="HAMAP-Rule" id="MF_01161"/>
    </source>
</evidence>
<reference evidence="8 9" key="1">
    <citation type="submission" date="2019-07" db="EMBL/GenBank/DDBJ databases">
        <title>Sphingomonas alkalisoli sp. nov., isolated from rhizosphere soil of Suaedae salsa.</title>
        <authorList>
            <person name="Zhang H."/>
            <person name="Xu L."/>
            <person name="Zhang J.-X."/>
            <person name="Sun J.-Q."/>
        </authorList>
    </citation>
    <scope>NUCLEOTIDE SEQUENCE [LARGE SCALE GENOMIC DNA]</scope>
    <source>
        <strain evidence="8 9">XS-10</strain>
    </source>
</reference>
<comment type="subcellular location">
    <subcellularLocation>
        <location evidence="6">Cytoplasm</location>
    </subcellularLocation>
</comment>
<comment type="catalytic activity">
    <reaction evidence="5 6">
        <text>cytidine(34) in tRNA(Ile2) + L-lysine + ATP = lysidine(34) in tRNA(Ile2) + AMP + diphosphate + H(+)</text>
        <dbReference type="Rhea" id="RHEA:43744"/>
        <dbReference type="Rhea" id="RHEA-COMP:10625"/>
        <dbReference type="Rhea" id="RHEA-COMP:10670"/>
        <dbReference type="ChEBI" id="CHEBI:15378"/>
        <dbReference type="ChEBI" id="CHEBI:30616"/>
        <dbReference type="ChEBI" id="CHEBI:32551"/>
        <dbReference type="ChEBI" id="CHEBI:33019"/>
        <dbReference type="ChEBI" id="CHEBI:82748"/>
        <dbReference type="ChEBI" id="CHEBI:83665"/>
        <dbReference type="ChEBI" id="CHEBI:456215"/>
        <dbReference type="EC" id="6.3.4.19"/>
    </reaction>
</comment>
<dbReference type="InterPro" id="IPR011063">
    <property type="entry name" value="TilS/TtcA_N"/>
</dbReference>
<protein>
    <recommendedName>
        <fullName evidence="6">tRNA(Ile)-lysidine synthase</fullName>
        <ecNumber evidence="6">6.3.4.19</ecNumber>
    </recommendedName>
    <alternativeName>
        <fullName evidence="6">tRNA(Ile)-2-lysyl-cytidine synthase</fullName>
    </alternativeName>
    <alternativeName>
        <fullName evidence="6">tRNA(Ile)-lysidine synthetase</fullName>
    </alternativeName>
</protein>
<proteinExistence type="inferred from homology"/>
<comment type="function">
    <text evidence="6">Ligates lysine onto the cytidine present at position 34 of the AUA codon-specific tRNA(Ile) that contains the anticodon CAU, in an ATP-dependent manner. Cytidine is converted to lysidine, thus changing the amino acid specificity of the tRNA from methionine to isoleucine.</text>
</comment>
<evidence type="ECO:0000256" key="3">
    <source>
        <dbReference type="ARBA" id="ARBA00022741"/>
    </source>
</evidence>
<dbReference type="Proteomes" id="UP000318055">
    <property type="component" value="Chromosome"/>
</dbReference>
<dbReference type="NCBIfam" id="TIGR02432">
    <property type="entry name" value="lysidine_TilS_N"/>
    <property type="match status" value="1"/>
</dbReference>
<dbReference type="PANTHER" id="PTHR43033">
    <property type="entry name" value="TRNA(ILE)-LYSIDINE SYNTHASE-RELATED"/>
    <property type="match status" value="1"/>
</dbReference>
<evidence type="ECO:0000256" key="2">
    <source>
        <dbReference type="ARBA" id="ARBA00022694"/>
    </source>
</evidence>
<keyword evidence="6" id="KW-0963">Cytoplasm</keyword>
<dbReference type="GO" id="GO:0032267">
    <property type="term" value="F:tRNA(Ile)-lysidine synthase activity"/>
    <property type="evidence" value="ECO:0007669"/>
    <property type="project" value="UniProtKB-EC"/>
</dbReference>
<dbReference type="GO" id="GO:0005737">
    <property type="term" value="C:cytoplasm"/>
    <property type="evidence" value="ECO:0007669"/>
    <property type="project" value="UniProtKB-SubCell"/>
</dbReference>
<dbReference type="InterPro" id="IPR012094">
    <property type="entry name" value="tRNA_Ile_lys_synt"/>
</dbReference>
<evidence type="ECO:0000259" key="7">
    <source>
        <dbReference type="Pfam" id="PF01171"/>
    </source>
</evidence>
<comment type="similarity">
    <text evidence="6">Belongs to the tRNA(Ile)-lysidine synthase family.</text>
</comment>
<feature type="binding site" evidence="6">
    <location>
        <begin position="52"/>
        <end position="57"/>
    </location>
    <ligand>
        <name>ATP</name>
        <dbReference type="ChEBI" id="CHEBI:30616"/>
    </ligand>
</feature>
<organism evidence="8 9">
    <name type="scientific">Sphingomonas suaedae</name>
    <dbReference type="NCBI Taxonomy" id="2599297"/>
    <lineage>
        <taxon>Bacteria</taxon>
        <taxon>Pseudomonadati</taxon>
        <taxon>Pseudomonadota</taxon>
        <taxon>Alphaproteobacteria</taxon>
        <taxon>Sphingomonadales</taxon>
        <taxon>Sphingomonadaceae</taxon>
        <taxon>Sphingomonas</taxon>
    </lineage>
</organism>
<evidence type="ECO:0000313" key="8">
    <source>
        <dbReference type="EMBL" id="QDX27625.1"/>
    </source>
</evidence>
<dbReference type="GO" id="GO:0005524">
    <property type="term" value="F:ATP binding"/>
    <property type="evidence" value="ECO:0007669"/>
    <property type="project" value="UniProtKB-UniRule"/>
</dbReference>